<evidence type="ECO:0000313" key="2">
    <source>
        <dbReference type="Proteomes" id="UP000515861"/>
    </source>
</evidence>
<dbReference type="Gene3D" id="3.90.1010.10">
    <property type="match status" value="1"/>
</dbReference>
<dbReference type="RefSeq" id="WP_187479628.1">
    <property type="nucleotide sequence ID" value="NZ_CP060697.1"/>
</dbReference>
<dbReference type="SUPFAM" id="SSF82649">
    <property type="entry name" value="SufE/NifU"/>
    <property type="match status" value="1"/>
</dbReference>
<organism evidence="1 2">
    <name type="scientific">Sphingomonas sabuli</name>
    <dbReference type="NCBI Taxonomy" id="2764186"/>
    <lineage>
        <taxon>Bacteria</taxon>
        <taxon>Pseudomonadati</taxon>
        <taxon>Pseudomonadota</taxon>
        <taxon>Alphaproteobacteria</taxon>
        <taxon>Sphingomonadales</taxon>
        <taxon>Sphingomonadaceae</taxon>
        <taxon>Sphingomonas</taxon>
    </lineage>
</organism>
<keyword evidence="2" id="KW-1185">Reference proteome</keyword>
<proteinExistence type="predicted"/>
<dbReference type="KEGG" id="ssau:H8M03_11845"/>
<dbReference type="EMBL" id="CP060697">
    <property type="protein sequence ID" value="QNM82673.1"/>
    <property type="molecule type" value="Genomic_DNA"/>
</dbReference>
<evidence type="ECO:0000313" key="1">
    <source>
        <dbReference type="EMBL" id="QNM82673.1"/>
    </source>
</evidence>
<dbReference type="Proteomes" id="UP000515861">
    <property type="component" value="Chromosome"/>
</dbReference>
<gene>
    <name evidence="1" type="ORF">H8M03_11845</name>
</gene>
<sequence>MNAPLYTIDILRLASALPAPAALDRIDGTGVERSPTCGSTVTTRVQLDDARWIEQVSQDVQACAFGQAAAAIVARHATGRTGDEVETALEQLSAWLSGQRDVPPDWPGFETLASARSRASRHPAILLPLRALRAAIESAR</sequence>
<dbReference type="AlphaFoldDB" id="A0A7G9L224"/>
<accession>A0A7G9L224</accession>
<name>A0A7G9L224_9SPHN</name>
<protein>
    <submittedName>
        <fullName evidence="1">Iron-sulfur cluster assembly scaffold protein</fullName>
    </submittedName>
</protein>
<reference evidence="1 2" key="1">
    <citation type="submission" date="2020-08" db="EMBL/GenBank/DDBJ databases">
        <title>Sphingomonas sp. sand1-3 16S ribosomal RNA gene Genome sequencing and assembly.</title>
        <authorList>
            <person name="Kang M."/>
        </authorList>
    </citation>
    <scope>NUCLEOTIDE SEQUENCE [LARGE SCALE GENOMIC DNA]</scope>
    <source>
        <strain evidence="2">sand1-3</strain>
    </source>
</reference>